<proteinExistence type="predicted"/>
<dbReference type="EMBL" id="JAEMGP010000026">
    <property type="protein sequence ID" value="KAG5194512.1"/>
    <property type="molecule type" value="Genomic_DNA"/>
</dbReference>
<gene>
    <name evidence="2" type="ORF">JEQ12_013309</name>
</gene>
<feature type="region of interest" description="Disordered" evidence="1">
    <location>
        <begin position="110"/>
        <end position="134"/>
    </location>
</feature>
<organism evidence="2 3">
    <name type="scientific">Ovis aries</name>
    <name type="common">Sheep</name>
    <dbReference type="NCBI Taxonomy" id="9940"/>
    <lineage>
        <taxon>Eukaryota</taxon>
        <taxon>Metazoa</taxon>
        <taxon>Chordata</taxon>
        <taxon>Craniata</taxon>
        <taxon>Vertebrata</taxon>
        <taxon>Euteleostomi</taxon>
        <taxon>Mammalia</taxon>
        <taxon>Eutheria</taxon>
        <taxon>Laurasiatheria</taxon>
        <taxon>Artiodactyla</taxon>
        <taxon>Ruminantia</taxon>
        <taxon>Pecora</taxon>
        <taxon>Bovidae</taxon>
        <taxon>Caprinae</taxon>
        <taxon>Ovis</taxon>
    </lineage>
</organism>
<feature type="compositionally biased region" description="Low complexity" evidence="1">
    <location>
        <begin position="113"/>
        <end position="124"/>
    </location>
</feature>
<protein>
    <submittedName>
        <fullName evidence="2">Uncharacterized protein</fullName>
    </submittedName>
</protein>
<reference evidence="2 3" key="1">
    <citation type="submission" date="2020-12" db="EMBL/GenBank/DDBJ databases">
        <title>De novo assembly of Tibetan sheep genome.</title>
        <authorList>
            <person name="Li X."/>
        </authorList>
    </citation>
    <scope>NUCLEOTIDE SEQUENCE [LARGE SCALE GENOMIC DNA]</scope>
    <source>
        <tissue evidence="2">Heart</tissue>
    </source>
</reference>
<sequence>MSDEWERARSKRVNVEEVTDLQSPSRWPSCVGAKFHTGSHGSAEFPYTEEFIIIISYMAVHVLTWFEKQWATGMISVSPVSLPPHSVGRPKLRDNPVERPLPYLPAEFQRATSSAPSLPLSLPSGQRNSQMLQQ</sequence>
<evidence type="ECO:0000313" key="2">
    <source>
        <dbReference type="EMBL" id="KAG5194512.1"/>
    </source>
</evidence>
<comment type="caution">
    <text evidence="2">The sequence shown here is derived from an EMBL/GenBank/DDBJ whole genome shotgun (WGS) entry which is preliminary data.</text>
</comment>
<feature type="compositionally biased region" description="Polar residues" evidence="1">
    <location>
        <begin position="125"/>
        <end position="134"/>
    </location>
</feature>
<evidence type="ECO:0000256" key="1">
    <source>
        <dbReference type="SAM" id="MobiDB-lite"/>
    </source>
</evidence>
<dbReference type="AlphaFoldDB" id="A0A835ZMI2"/>
<accession>A0A835ZMI2</accession>
<evidence type="ECO:0000313" key="3">
    <source>
        <dbReference type="Proteomes" id="UP000664991"/>
    </source>
</evidence>
<dbReference type="Proteomes" id="UP000664991">
    <property type="component" value="Chromosome 26"/>
</dbReference>
<name>A0A835ZMI2_SHEEP</name>